<evidence type="ECO:0000313" key="11">
    <source>
        <dbReference type="Proteomes" id="UP000366051"/>
    </source>
</evidence>
<dbReference type="Pfam" id="PF00561">
    <property type="entry name" value="Abhydrolase_1"/>
    <property type="match status" value="1"/>
</dbReference>
<dbReference type="SUPFAM" id="SSF53474">
    <property type="entry name" value="alpha/beta-Hydrolases"/>
    <property type="match status" value="1"/>
</dbReference>
<protein>
    <recommendedName>
        <fullName evidence="7">Homoserine O-acetyltransferase</fullName>
        <shortName evidence="7">HAT</shortName>
        <ecNumber evidence="7">2.3.1.31</ecNumber>
    </recommendedName>
    <alternativeName>
        <fullName evidence="7">Homoserine transacetylase</fullName>
        <shortName evidence="7">HTA</shortName>
    </alternativeName>
</protein>
<dbReference type="OrthoDB" id="9800754at2"/>
<evidence type="ECO:0000256" key="3">
    <source>
        <dbReference type="ARBA" id="ARBA00022605"/>
    </source>
</evidence>
<dbReference type="HAMAP" id="MF_00296">
    <property type="entry name" value="MetX_acyltransf"/>
    <property type="match status" value="1"/>
</dbReference>
<keyword evidence="4 7" id="KW-0808">Transferase</keyword>
<dbReference type="PANTHER" id="PTHR32268">
    <property type="entry name" value="HOMOSERINE O-ACETYLTRANSFERASE"/>
    <property type="match status" value="1"/>
</dbReference>
<dbReference type="Gene3D" id="3.40.50.1820">
    <property type="entry name" value="alpha/beta hydrolase"/>
    <property type="match status" value="1"/>
</dbReference>
<dbReference type="FunFam" id="1.10.1740.110:FF:000001">
    <property type="entry name" value="Homoserine O-acetyltransferase"/>
    <property type="match status" value="1"/>
</dbReference>
<proteinExistence type="inferred from homology"/>
<feature type="domain" description="AB hydrolase-1" evidence="9">
    <location>
        <begin position="61"/>
        <end position="368"/>
    </location>
</feature>
<feature type="binding site" evidence="7">
    <location>
        <position position="365"/>
    </location>
    <ligand>
        <name>substrate</name>
    </ligand>
</feature>
<feature type="active site" evidence="7 8">
    <location>
        <position position="364"/>
    </location>
</feature>
<keyword evidence="11" id="KW-1185">Reference proteome</keyword>
<comment type="pathway">
    <text evidence="7">Amino-acid biosynthesis; L-methionine biosynthesis via de novo pathway; O-acetyl-L-homoserine from L-homoserine: step 1/1.</text>
</comment>
<keyword evidence="2 7" id="KW-0963">Cytoplasm</keyword>
<dbReference type="PANTHER" id="PTHR32268:SF11">
    <property type="entry name" value="HOMOSERINE O-ACETYLTRANSFERASE"/>
    <property type="match status" value="1"/>
</dbReference>
<dbReference type="GO" id="GO:0004414">
    <property type="term" value="F:homoserine O-acetyltransferase activity"/>
    <property type="evidence" value="ECO:0007669"/>
    <property type="project" value="UniProtKB-UniRule"/>
</dbReference>
<reference evidence="11" key="1">
    <citation type="submission" date="2019-11" db="EMBL/GenBank/DDBJ databases">
        <title>Genome sequence of Heliorestis convoluta strain HH, an alkaliphilic and minimalistic phototrophic bacterium from a soda lake in Egypt.</title>
        <authorList>
            <person name="Dewey E.D."/>
            <person name="Stokes L.M."/>
            <person name="Burchell B.M."/>
            <person name="Shaffer K.N."/>
            <person name="Huntington A.M."/>
            <person name="Baker J.M."/>
            <person name="Nadendla S."/>
            <person name="Giglio M.G."/>
            <person name="Touchman J.W."/>
            <person name="Blankenship R.E."/>
            <person name="Madigan M.T."/>
            <person name="Sattley W.M."/>
        </authorList>
    </citation>
    <scope>NUCLEOTIDE SEQUENCE [LARGE SCALE GENOMIC DNA]</scope>
    <source>
        <strain evidence="11">HH</strain>
    </source>
</reference>
<dbReference type="PIRSF" id="PIRSF000443">
    <property type="entry name" value="Homoser_Ac_trans"/>
    <property type="match status" value="1"/>
</dbReference>
<comment type="caution">
    <text evidence="7">Lacks conserved residue(s) required for the propagation of feature annotation.</text>
</comment>
<dbReference type="KEGG" id="hcv:FTV88_0494"/>
<evidence type="ECO:0000256" key="8">
    <source>
        <dbReference type="PIRSR" id="PIRSR000443-1"/>
    </source>
</evidence>
<dbReference type="GO" id="GO:0009086">
    <property type="term" value="P:methionine biosynthetic process"/>
    <property type="evidence" value="ECO:0007669"/>
    <property type="project" value="UniProtKB-UniRule"/>
</dbReference>
<organism evidence="10 11">
    <name type="scientific">Heliorestis convoluta</name>
    <dbReference type="NCBI Taxonomy" id="356322"/>
    <lineage>
        <taxon>Bacteria</taxon>
        <taxon>Bacillati</taxon>
        <taxon>Bacillota</taxon>
        <taxon>Clostridia</taxon>
        <taxon>Eubacteriales</taxon>
        <taxon>Heliobacteriaceae</taxon>
        <taxon>Heliorestis</taxon>
    </lineage>
</organism>
<dbReference type="InterPro" id="IPR008220">
    <property type="entry name" value="HAT_MetX-like"/>
</dbReference>
<dbReference type="GO" id="GO:0009092">
    <property type="term" value="P:homoserine metabolic process"/>
    <property type="evidence" value="ECO:0007669"/>
    <property type="project" value="TreeGrafter"/>
</dbReference>
<dbReference type="InterPro" id="IPR000073">
    <property type="entry name" value="AB_hydrolase_1"/>
</dbReference>
<dbReference type="Gene3D" id="1.10.1740.110">
    <property type="match status" value="1"/>
</dbReference>
<dbReference type="Proteomes" id="UP000366051">
    <property type="component" value="Chromosome"/>
</dbReference>
<dbReference type="UniPathway" id="UPA00051">
    <property type="reaction ID" value="UER00074"/>
</dbReference>
<feature type="active site" description="Nucleophile" evidence="7 8">
    <location>
        <position position="166"/>
    </location>
</feature>
<comment type="function">
    <text evidence="7">Transfers an acetyl group from acetyl-CoA to L-homoserine, forming acetyl-L-homoserine.</text>
</comment>
<feature type="active site" evidence="7 8">
    <location>
        <position position="331"/>
    </location>
</feature>
<dbReference type="RefSeq" id="WP_153724199.1">
    <property type="nucleotide sequence ID" value="NZ_CP045875.1"/>
</dbReference>
<evidence type="ECO:0000256" key="7">
    <source>
        <dbReference type="HAMAP-Rule" id="MF_00296"/>
    </source>
</evidence>
<dbReference type="NCBIfam" id="TIGR01392">
    <property type="entry name" value="homoserO_Ac_trn"/>
    <property type="match status" value="1"/>
</dbReference>
<evidence type="ECO:0000256" key="5">
    <source>
        <dbReference type="ARBA" id="ARBA00023167"/>
    </source>
</evidence>
<dbReference type="GO" id="GO:0005737">
    <property type="term" value="C:cytoplasm"/>
    <property type="evidence" value="ECO:0007669"/>
    <property type="project" value="UniProtKB-SubCell"/>
</dbReference>
<accession>A0A5Q2MZ07</accession>
<keyword evidence="5 7" id="KW-0486">Methionine biosynthesis</keyword>
<comment type="similarity">
    <text evidence="7">Belongs to the AB hydrolase superfamily. MetX family.</text>
</comment>
<gene>
    <name evidence="10" type="primary">metX</name>
    <name evidence="7" type="synonym">metXA</name>
    <name evidence="10" type="ORF">FTV88_0494</name>
</gene>
<evidence type="ECO:0000256" key="6">
    <source>
        <dbReference type="ARBA" id="ARBA00023315"/>
    </source>
</evidence>
<dbReference type="EMBL" id="CP045875">
    <property type="protein sequence ID" value="QGG46673.1"/>
    <property type="molecule type" value="Genomic_DNA"/>
</dbReference>
<comment type="catalytic activity">
    <reaction evidence="7">
        <text>L-homoserine + acetyl-CoA = O-acetyl-L-homoserine + CoA</text>
        <dbReference type="Rhea" id="RHEA:13701"/>
        <dbReference type="ChEBI" id="CHEBI:57287"/>
        <dbReference type="ChEBI" id="CHEBI:57288"/>
        <dbReference type="ChEBI" id="CHEBI:57476"/>
        <dbReference type="ChEBI" id="CHEBI:57716"/>
        <dbReference type="EC" id="2.3.1.31"/>
    </reaction>
</comment>
<evidence type="ECO:0000256" key="1">
    <source>
        <dbReference type="ARBA" id="ARBA00011738"/>
    </source>
</evidence>
<evidence type="ECO:0000256" key="4">
    <source>
        <dbReference type="ARBA" id="ARBA00022679"/>
    </source>
</evidence>
<sequence>MYQGASRFSVASSARELITKTEHFTFAISPEEMVLESGHRLGPITLAYETYGTLNEGRSNAILVAHALTGDQHAAGKYDKSDKAAGWWDDMIGPGKTIDTNRFFVICSNVLGGCRGTTGPSSINPATEMPYGMNFPVFTIRDMVRAQKALVQHLGVERLLCVIGGSMGGMQVLEWAVTYPDQIDGILPIATAGRMTAMGIAFNEVMRQSIMLDPTWNQGNYYPEVGPAQGLSIARMLGMITYRSDELFNLRFGRRMVHTHPDEYFRFDSRFEIESYLHYQGDKLVKRFDANSYLYLCKAMDLHDIGRRRGGLAKALGRIKAKTLFVGIDSDWLYPPSYMIEMAHLMEKKRKDVEYKELKSPHGHDAFLIEFDQMSPIIRDFIFELAESRGL</sequence>
<comment type="subcellular location">
    <subcellularLocation>
        <location evidence="7">Cytoplasm</location>
    </subcellularLocation>
</comment>
<keyword evidence="3 7" id="KW-0028">Amino-acid biosynthesis</keyword>
<dbReference type="NCBIfam" id="NF001209">
    <property type="entry name" value="PRK00175.1"/>
    <property type="match status" value="1"/>
</dbReference>
<evidence type="ECO:0000313" key="10">
    <source>
        <dbReference type="EMBL" id="QGG46673.1"/>
    </source>
</evidence>
<comment type="subunit">
    <text evidence="1 7">Homodimer.</text>
</comment>
<dbReference type="AlphaFoldDB" id="A0A5Q2MZ07"/>
<evidence type="ECO:0000256" key="2">
    <source>
        <dbReference type="ARBA" id="ARBA00022490"/>
    </source>
</evidence>
<keyword evidence="6 7" id="KW-0012">Acyltransferase</keyword>
<name>A0A5Q2MZ07_9FIRM</name>
<dbReference type="InterPro" id="IPR029058">
    <property type="entry name" value="AB_hydrolase_fold"/>
</dbReference>
<evidence type="ECO:0000259" key="9">
    <source>
        <dbReference type="Pfam" id="PF00561"/>
    </source>
</evidence>
<dbReference type="EC" id="2.3.1.31" evidence="7"/>
<feature type="binding site" evidence="7">
    <location>
        <position position="235"/>
    </location>
    <ligand>
        <name>substrate</name>
    </ligand>
</feature>